<feature type="transmembrane region" description="Helical" evidence="2">
    <location>
        <begin position="573"/>
        <end position="593"/>
    </location>
</feature>
<dbReference type="EMBL" id="OW152817">
    <property type="protein sequence ID" value="CAH2068145.1"/>
    <property type="molecule type" value="Genomic_DNA"/>
</dbReference>
<feature type="region of interest" description="Disordered" evidence="1">
    <location>
        <begin position="55"/>
        <end position="77"/>
    </location>
</feature>
<organism evidence="4 5">
    <name type="scientific">Iphiclides podalirius</name>
    <name type="common">scarce swallowtail</name>
    <dbReference type="NCBI Taxonomy" id="110791"/>
    <lineage>
        <taxon>Eukaryota</taxon>
        <taxon>Metazoa</taxon>
        <taxon>Ecdysozoa</taxon>
        <taxon>Arthropoda</taxon>
        <taxon>Hexapoda</taxon>
        <taxon>Insecta</taxon>
        <taxon>Pterygota</taxon>
        <taxon>Neoptera</taxon>
        <taxon>Endopterygota</taxon>
        <taxon>Lepidoptera</taxon>
        <taxon>Glossata</taxon>
        <taxon>Ditrysia</taxon>
        <taxon>Papilionoidea</taxon>
        <taxon>Papilionidae</taxon>
        <taxon>Papilioninae</taxon>
        <taxon>Iphiclides</taxon>
    </lineage>
</organism>
<dbReference type="Pfam" id="PF20146">
    <property type="entry name" value="NRF"/>
    <property type="match status" value="1"/>
</dbReference>
<accession>A0ABN8J2Q6</accession>
<dbReference type="PANTHER" id="PTHR11161">
    <property type="entry name" value="O-ACYLTRANSFERASE"/>
    <property type="match status" value="1"/>
</dbReference>
<name>A0ABN8J2Q6_9NEOP</name>
<keyword evidence="2" id="KW-1133">Transmembrane helix</keyword>
<proteinExistence type="predicted"/>
<evidence type="ECO:0000256" key="1">
    <source>
        <dbReference type="SAM" id="MobiDB-lite"/>
    </source>
</evidence>
<gene>
    <name evidence="4" type="ORF">IPOD504_LOCUS14074</name>
</gene>
<dbReference type="Proteomes" id="UP000837857">
    <property type="component" value="Chromosome 5"/>
</dbReference>
<feature type="transmembrane region" description="Helical" evidence="2">
    <location>
        <begin position="541"/>
        <end position="561"/>
    </location>
</feature>
<protein>
    <recommendedName>
        <fullName evidence="3">Nose resistant-to-fluoxetine protein N-terminal domain-containing protein</fullName>
    </recommendedName>
</protein>
<dbReference type="InterPro" id="IPR052728">
    <property type="entry name" value="O2_lipid_transport_reg"/>
</dbReference>
<dbReference type="PANTHER" id="PTHR11161:SF72">
    <property type="entry name" value="FI21449P1"/>
    <property type="match status" value="1"/>
</dbReference>
<evidence type="ECO:0000259" key="3">
    <source>
        <dbReference type="Pfam" id="PF20146"/>
    </source>
</evidence>
<feature type="transmembrane region" description="Helical" evidence="2">
    <location>
        <begin position="502"/>
        <end position="521"/>
    </location>
</feature>
<keyword evidence="2" id="KW-0812">Transmembrane</keyword>
<sequence length="625" mass="70627">MARAVDASGRYQPGFFQGNKLWLGSKDLCFRLDNEYKAKGPQYNADAFIRSEKDFDEPTPEWPVLSKKEPSQSTQADVDMPQHRLEYVAVQILLNITKFKVPKTYGITLGLCLPRSCAPEDVLSLINFSVMLNDNLKSNGTTPRSVKVTSLRLVEEYYDMRYDPGAVLVFLATMLLATLAMLATIVDVGLINCLKRRSGSLSVNVQKFNEAGSIRYGEECGKLNREVVKVFVDLKKERTVDNETLPSKKEGARMLKVEAMKQAKQNETTPTITLGVMTSERKIASCNRCGKYRKQCDPKVADNLPERPPIQYKTCATLTNTEYRKRDSIYLNLLLSFSLKHNWKRIFNTKMANKDLAVVHLLRIFATFWVIFVHVTVLVDYLSGDNGKNNGTNSRYHVLNMGTLAFDTLFFSRLLPPYMYMVFVTAALSRVWRDTAATAFPEKDYDNCDAYWWRNLFYISLFYPRDEQCMQISWYLSTETALHVCGALICVVLTLRRRVALLALNATLLAAVATDVLKAFTDYHNRFNGVFGAYASLMNRPVARVAPYFMGILAGWLVHVVDGRTRVCRVTSCCLWLASVGALVTSLVTSSLYSHWGSAWLHLCWPAALLWPAIACATDHAGEFP</sequence>
<feature type="transmembrane region" description="Helical" evidence="2">
    <location>
        <begin position="356"/>
        <end position="379"/>
    </location>
</feature>
<keyword evidence="2" id="KW-0472">Membrane</keyword>
<evidence type="ECO:0000313" key="4">
    <source>
        <dbReference type="EMBL" id="CAH2068145.1"/>
    </source>
</evidence>
<feature type="domain" description="Nose resistant-to-fluoxetine protein N-terminal" evidence="3">
    <location>
        <begin position="3"/>
        <end position="125"/>
    </location>
</feature>
<feature type="transmembrane region" description="Helical" evidence="2">
    <location>
        <begin position="167"/>
        <end position="191"/>
    </location>
</feature>
<evidence type="ECO:0000256" key="2">
    <source>
        <dbReference type="SAM" id="Phobius"/>
    </source>
</evidence>
<evidence type="ECO:0000313" key="5">
    <source>
        <dbReference type="Proteomes" id="UP000837857"/>
    </source>
</evidence>
<keyword evidence="5" id="KW-1185">Reference proteome</keyword>
<dbReference type="InterPro" id="IPR006621">
    <property type="entry name" value="Nose-resist-to-fluoxetine_N"/>
</dbReference>
<feature type="non-terminal residue" evidence="4">
    <location>
        <position position="1"/>
    </location>
</feature>
<reference evidence="4" key="1">
    <citation type="submission" date="2022-03" db="EMBL/GenBank/DDBJ databases">
        <authorList>
            <person name="Martin H S."/>
        </authorList>
    </citation>
    <scope>NUCLEOTIDE SEQUENCE</scope>
</reference>